<protein>
    <recommendedName>
        <fullName evidence="4">Secreted protein</fullName>
    </recommendedName>
</protein>
<gene>
    <name evidence="2" type="ORF">ACFFQV_13480</name>
</gene>
<keyword evidence="3" id="KW-1185">Reference proteome</keyword>
<evidence type="ECO:0000256" key="1">
    <source>
        <dbReference type="SAM" id="Phobius"/>
    </source>
</evidence>
<proteinExistence type="predicted"/>
<organism evidence="2 3">
    <name type="scientific">Agromyces lapidis</name>
    <dbReference type="NCBI Taxonomy" id="279574"/>
    <lineage>
        <taxon>Bacteria</taxon>
        <taxon>Bacillati</taxon>
        <taxon>Actinomycetota</taxon>
        <taxon>Actinomycetes</taxon>
        <taxon>Micrococcales</taxon>
        <taxon>Microbacteriaceae</taxon>
        <taxon>Agromyces</taxon>
    </lineage>
</organism>
<dbReference type="EMBL" id="JBHMBL010000003">
    <property type="protein sequence ID" value="MFB9643304.1"/>
    <property type="molecule type" value="Genomic_DNA"/>
</dbReference>
<dbReference type="RefSeq" id="WP_157425084.1">
    <property type="nucleotide sequence ID" value="NZ_BAAANI010000004.1"/>
</dbReference>
<dbReference type="Proteomes" id="UP001589667">
    <property type="component" value="Unassembled WGS sequence"/>
</dbReference>
<reference evidence="2 3" key="1">
    <citation type="submission" date="2024-09" db="EMBL/GenBank/DDBJ databases">
        <authorList>
            <person name="Sun Q."/>
            <person name="Mori K."/>
        </authorList>
    </citation>
    <scope>NUCLEOTIDE SEQUENCE [LARGE SCALE GENOMIC DNA]</scope>
    <source>
        <strain evidence="2 3">JCM 14321</strain>
    </source>
</reference>
<comment type="caution">
    <text evidence="2">The sequence shown here is derived from an EMBL/GenBank/DDBJ whole genome shotgun (WGS) entry which is preliminary data.</text>
</comment>
<name>A0ABV5SSH4_9MICO</name>
<sequence length="164" mass="17582">MDAAMLWVTGVGAAAAITSAVIAFVQANTAIQGRRDAEAARDESRRARDEAATLAREANAALDRQANAQEMALPPAWSPAISGGGQKVSFQNTSSRHIIVEQVEVEPGEAAGFTRLHGEVPQRIEYGDYLSASVLKGFGSGPERLIVTWRFEGETGTQRTERKV</sequence>
<evidence type="ECO:0000313" key="2">
    <source>
        <dbReference type="EMBL" id="MFB9643304.1"/>
    </source>
</evidence>
<keyword evidence="1" id="KW-0472">Membrane</keyword>
<feature type="transmembrane region" description="Helical" evidence="1">
    <location>
        <begin position="6"/>
        <end position="25"/>
    </location>
</feature>
<keyword evidence="1" id="KW-0812">Transmembrane</keyword>
<accession>A0ABV5SSH4</accession>
<keyword evidence="1" id="KW-1133">Transmembrane helix</keyword>
<evidence type="ECO:0008006" key="4">
    <source>
        <dbReference type="Google" id="ProtNLM"/>
    </source>
</evidence>
<evidence type="ECO:0000313" key="3">
    <source>
        <dbReference type="Proteomes" id="UP001589667"/>
    </source>
</evidence>